<evidence type="ECO:0008006" key="4">
    <source>
        <dbReference type="Google" id="ProtNLM"/>
    </source>
</evidence>
<sequence>MGGAPGVTSARYAGPECDATANNAKLLRELEGVRDDKRTARFVCVIALAAPGRETRLFRGEASGRITRELRGRAGFGYDPLFLSDDLGKTFAEVPPGEKNRVSHRGRALAAFREALDSEEATTDEH</sequence>
<evidence type="ECO:0000256" key="2">
    <source>
        <dbReference type="ARBA" id="ARBA00022801"/>
    </source>
</evidence>
<accession>X0WZ44</accession>
<protein>
    <recommendedName>
        <fullName evidence="4">Non-canonical purine NTP pyrophosphatase</fullName>
    </recommendedName>
</protein>
<keyword evidence="2" id="KW-0378">Hydrolase</keyword>
<dbReference type="EMBL" id="BARS01049721">
    <property type="protein sequence ID" value="GAG35980.1"/>
    <property type="molecule type" value="Genomic_DNA"/>
</dbReference>
<evidence type="ECO:0000256" key="1">
    <source>
        <dbReference type="ARBA" id="ARBA00008023"/>
    </source>
</evidence>
<dbReference type="GO" id="GO:0047429">
    <property type="term" value="F:nucleoside triphosphate diphosphatase activity"/>
    <property type="evidence" value="ECO:0007669"/>
    <property type="project" value="InterPro"/>
</dbReference>
<proteinExistence type="inferred from homology"/>
<dbReference type="GO" id="GO:0009143">
    <property type="term" value="P:nucleoside triphosphate catabolic process"/>
    <property type="evidence" value="ECO:0007669"/>
    <property type="project" value="InterPro"/>
</dbReference>
<dbReference type="CDD" id="cd00515">
    <property type="entry name" value="HAM1"/>
    <property type="match status" value="1"/>
</dbReference>
<dbReference type="SUPFAM" id="SSF52972">
    <property type="entry name" value="ITPase-like"/>
    <property type="match status" value="1"/>
</dbReference>
<dbReference type="InterPro" id="IPR029001">
    <property type="entry name" value="ITPase-like_fam"/>
</dbReference>
<dbReference type="PANTHER" id="PTHR11067">
    <property type="entry name" value="INOSINE TRIPHOSPHATE PYROPHOSPHATASE/HAM1 PROTEIN"/>
    <property type="match status" value="1"/>
</dbReference>
<dbReference type="PANTHER" id="PTHR11067:SF9">
    <property type="entry name" value="INOSINE TRIPHOSPHATE PYROPHOSPHATASE"/>
    <property type="match status" value="1"/>
</dbReference>
<dbReference type="Pfam" id="PF01725">
    <property type="entry name" value="Ham1p_like"/>
    <property type="match status" value="1"/>
</dbReference>
<name>X0WZ44_9ZZZZ</name>
<dbReference type="Gene3D" id="3.90.950.10">
    <property type="match status" value="1"/>
</dbReference>
<comment type="caution">
    <text evidence="3">The sequence shown here is derived from an EMBL/GenBank/DDBJ whole genome shotgun (WGS) entry which is preliminary data.</text>
</comment>
<organism evidence="3">
    <name type="scientific">marine sediment metagenome</name>
    <dbReference type="NCBI Taxonomy" id="412755"/>
    <lineage>
        <taxon>unclassified sequences</taxon>
        <taxon>metagenomes</taxon>
        <taxon>ecological metagenomes</taxon>
    </lineage>
</organism>
<gene>
    <name evidence="3" type="ORF">S01H1_74321</name>
</gene>
<evidence type="ECO:0000313" key="3">
    <source>
        <dbReference type="EMBL" id="GAG35980.1"/>
    </source>
</evidence>
<reference evidence="3" key="1">
    <citation type="journal article" date="2014" name="Front. Microbiol.">
        <title>High frequency of phylogenetically diverse reductive dehalogenase-homologous genes in deep subseafloor sedimentary metagenomes.</title>
        <authorList>
            <person name="Kawai M."/>
            <person name="Futagami T."/>
            <person name="Toyoda A."/>
            <person name="Takaki Y."/>
            <person name="Nishi S."/>
            <person name="Hori S."/>
            <person name="Arai W."/>
            <person name="Tsubouchi T."/>
            <person name="Morono Y."/>
            <person name="Uchiyama I."/>
            <person name="Ito T."/>
            <person name="Fujiyama A."/>
            <person name="Inagaki F."/>
            <person name="Takami H."/>
        </authorList>
    </citation>
    <scope>NUCLEOTIDE SEQUENCE</scope>
    <source>
        <strain evidence="3">Expedition CK06-06</strain>
    </source>
</reference>
<comment type="similarity">
    <text evidence="1">Belongs to the HAM1 NTPase family.</text>
</comment>
<dbReference type="GO" id="GO:0005829">
    <property type="term" value="C:cytosol"/>
    <property type="evidence" value="ECO:0007669"/>
    <property type="project" value="TreeGrafter"/>
</dbReference>
<dbReference type="AlphaFoldDB" id="X0WZ44"/>
<dbReference type="InterPro" id="IPR002637">
    <property type="entry name" value="RdgB/HAM1"/>
</dbReference>